<dbReference type="InterPro" id="IPR034457">
    <property type="entry name" value="Organic_radical-activating"/>
</dbReference>
<gene>
    <name evidence="8" type="ORF">DGMP_34730</name>
</gene>
<dbReference type="GO" id="GO:0003824">
    <property type="term" value="F:catalytic activity"/>
    <property type="evidence" value="ECO:0007669"/>
    <property type="project" value="InterPro"/>
</dbReference>
<organism evidence="8 9">
    <name type="scientific">Desulfomarina profundi</name>
    <dbReference type="NCBI Taxonomy" id="2772557"/>
    <lineage>
        <taxon>Bacteria</taxon>
        <taxon>Pseudomonadati</taxon>
        <taxon>Thermodesulfobacteriota</taxon>
        <taxon>Desulfobulbia</taxon>
        <taxon>Desulfobulbales</taxon>
        <taxon>Desulfobulbaceae</taxon>
        <taxon>Desulfomarina</taxon>
    </lineage>
</organism>
<dbReference type="Proteomes" id="UP000826725">
    <property type="component" value="Chromosome"/>
</dbReference>
<evidence type="ECO:0000313" key="8">
    <source>
        <dbReference type="EMBL" id="BCL62780.1"/>
    </source>
</evidence>
<proteinExistence type="predicted"/>
<evidence type="ECO:0000256" key="6">
    <source>
        <dbReference type="ARBA" id="ARBA00023014"/>
    </source>
</evidence>
<keyword evidence="3" id="KW-0949">S-adenosyl-L-methionine</keyword>
<reference evidence="8" key="1">
    <citation type="submission" date="2020-09" db="EMBL/GenBank/DDBJ databases">
        <title>Desulfogranum mesoprofundum gen. nov., sp. nov., a novel mesophilic, sulfate-reducing chemolithoautotroph isolated from a deep-sea hydrothermal vent chimney in the Suiyo Seamount.</title>
        <authorList>
            <person name="Hashimoto Y."/>
            <person name="Nakagawa S."/>
        </authorList>
    </citation>
    <scope>NUCLEOTIDE SEQUENCE</scope>
    <source>
        <strain evidence="8">KT2</strain>
    </source>
</reference>
<evidence type="ECO:0000256" key="2">
    <source>
        <dbReference type="ARBA" id="ARBA00022485"/>
    </source>
</evidence>
<dbReference type="GO" id="GO:0046872">
    <property type="term" value="F:metal ion binding"/>
    <property type="evidence" value="ECO:0007669"/>
    <property type="project" value="UniProtKB-KW"/>
</dbReference>
<dbReference type="PANTHER" id="PTHR30352">
    <property type="entry name" value="PYRUVATE FORMATE-LYASE-ACTIVATING ENZYME"/>
    <property type="match status" value="1"/>
</dbReference>
<dbReference type="EMBL" id="AP024086">
    <property type="protein sequence ID" value="BCL62780.1"/>
    <property type="molecule type" value="Genomic_DNA"/>
</dbReference>
<dbReference type="NCBIfam" id="TIGR02494">
    <property type="entry name" value="PFLE_PFLC"/>
    <property type="match status" value="1"/>
</dbReference>
<feature type="domain" description="Radical SAM core" evidence="7">
    <location>
        <begin position="1"/>
        <end position="181"/>
    </location>
</feature>
<evidence type="ECO:0000256" key="3">
    <source>
        <dbReference type="ARBA" id="ARBA00022691"/>
    </source>
</evidence>
<evidence type="ECO:0000256" key="5">
    <source>
        <dbReference type="ARBA" id="ARBA00023004"/>
    </source>
</evidence>
<name>A0A8D5JQS8_9BACT</name>
<protein>
    <recommendedName>
        <fullName evidence="7">Radical SAM core domain-containing protein</fullName>
    </recommendedName>
</protein>
<dbReference type="Pfam" id="PF04055">
    <property type="entry name" value="Radical_SAM"/>
    <property type="match status" value="1"/>
</dbReference>
<dbReference type="KEGG" id="dbk:DGMP_34730"/>
<keyword evidence="2" id="KW-0004">4Fe-4S</keyword>
<keyword evidence="6" id="KW-0411">Iron-sulfur</keyword>
<keyword evidence="9" id="KW-1185">Reference proteome</keyword>
<sequence>MEKERIFLEQSGGGVTFSGGEPLRQAPFLMTLLEEFGARSLHRAVDTTGFAKSDILLEVAKRTDLFLYDLKMMDPRRHKQWTGVDNGRILENLQLLARTGAHINIRIPLIKGVNDDDENISRTADFVAGLYGEKKKVTLLPYHNIAAGKYARLGEEYDPGDLAEPDESDISRVISLFSDFDVDAAVG</sequence>
<evidence type="ECO:0000313" key="9">
    <source>
        <dbReference type="Proteomes" id="UP000826725"/>
    </source>
</evidence>
<comment type="cofactor">
    <cofactor evidence="1">
        <name>[4Fe-4S] cluster</name>
        <dbReference type="ChEBI" id="CHEBI:49883"/>
    </cofactor>
</comment>
<keyword evidence="5" id="KW-0408">Iron</keyword>
<dbReference type="InterPro" id="IPR007197">
    <property type="entry name" value="rSAM"/>
</dbReference>
<evidence type="ECO:0000256" key="4">
    <source>
        <dbReference type="ARBA" id="ARBA00022723"/>
    </source>
</evidence>
<keyword evidence="4" id="KW-0479">Metal-binding</keyword>
<evidence type="ECO:0000259" key="7">
    <source>
        <dbReference type="PROSITE" id="PS51918"/>
    </source>
</evidence>
<dbReference type="PROSITE" id="PS51918">
    <property type="entry name" value="RADICAL_SAM"/>
    <property type="match status" value="1"/>
</dbReference>
<evidence type="ECO:0000256" key="1">
    <source>
        <dbReference type="ARBA" id="ARBA00001966"/>
    </source>
</evidence>
<dbReference type="AlphaFoldDB" id="A0A8D5JQS8"/>
<accession>A0A8D5JQS8</accession>
<dbReference type="GO" id="GO:0051539">
    <property type="term" value="F:4 iron, 4 sulfur cluster binding"/>
    <property type="evidence" value="ECO:0007669"/>
    <property type="project" value="UniProtKB-KW"/>
</dbReference>
<dbReference type="PANTHER" id="PTHR30352:SF4">
    <property type="entry name" value="PYRUVATE FORMATE-LYASE 2-ACTIVATING ENZYME"/>
    <property type="match status" value="1"/>
</dbReference>